<keyword evidence="2" id="KW-1185">Reference proteome</keyword>
<organism evidence="1 2">
    <name type="scientific">Gossypium stocksii</name>
    <dbReference type="NCBI Taxonomy" id="47602"/>
    <lineage>
        <taxon>Eukaryota</taxon>
        <taxon>Viridiplantae</taxon>
        <taxon>Streptophyta</taxon>
        <taxon>Embryophyta</taxon>
        <taxon>Tracheophyta</taxon>
        <taxon>Spermatophyta</taxon>
        <taxon>Magnoliopsida</taxon>
        <taxon>eudicotyledons</taxon>
        <taxon>Gunneridae</taxon>
        <taxon>Pentapetalae</taxon>
        <taxon>rosids</taxon>
        <taxon>malvids</taxon>
        <taxon>Malvales</taxon>
        <taxon>Malvaceae</taxon>
        <taxon>Malvoideae</taxon>
        <taxon>Gossypium</taxon>
    </lineage>
</organism>
<dbReference type="AlphaFoldDB" id="A0A9D4A5E5"/>
<evidence type="ECO:0000313" key="2">
    <source>
        <dbReference type="Proteomes" id="UP000828251"/>
    </source>
</evidence>
<reference evidence="1 2" key="1">
    <citation type="journal article" date="2021" name="Plant Biotechnol. J.">
        <title>Multi-omics assisted identification of the key and species-specific regulatory components of drought-tolerant mechanisms in Gossypium stocksii.</title>
        <authorList>
            <person name="Yu D."/>
            <person name="Ke L."/>
            <person name="Zhang D."/>
            <person name="Wu Y."/>
            <person name="Sun Y."/>
            <person name="Mei J."/>
            <person name="Sun J."/>
            <person name="Sun Y."/>
        </authorList>
    </citation>
    <scope>NUCLEOTIDE SEQUENCE [LARGE SCALE GENOMIC DNA]</scope>
    <source>
        <strain evidence="2">cv. E1</strain>
        <tissue evidence="1">Leaf</tissue>
    </source>
</reference>
<comment type="caution">
    <text evidence="1">The sequence shown here is derived from an EMBL/GenBank/DDBJ whole genome shotgun (WGS) entry which is preliminary data.</text>
</comment>
<sequence length="51" mass="5801">HPMGKEGSNEEAMAKVSARFERIVSAPKFKQCIVSYSRFSAWLWHGNCTKV</sequence>
<name>A0A9D4A5E5_9ROSI</name>
<gene>
    <name evidence="1" type="ORF">J1N35_018929</name>
</gene>
<dbReference type="EMBL" id="JAIQCV010000006">
    <property type="protein sequence ID" value="KAH1091672.1"/>
    <property type="molecule type" value="Genomic_DNA"/>
</dbReference>
<dbReference type="Proteomes" id="UP000828251">
    <property type="component" value="Unassembled WGS sequence"/>
</dbReference>
<evidence type="ECO:0000313" key="1">
    <source>
        <dbReference type="EMBL" id="KAH1091672.1"/>
    </source>
</evidence>
<protein>
    <submittedName>
        <fullName evidence="1">Uncharacterized protein</fullName>
    </submittedName>
</protein>
<accession>A0A9D4A5E5</accession>
<feature type="non-terminal residue" evidence="1">
    <location>
        <position position="1"/>
    </location>
</feature>
<proteinExistence type="predicted"/>